<sequence>MTVLERYTPVYIGMRNSCKGSRRKKLRGVLQASCCLKRSDCCLPPTPVYFLEDSRRFYELLSSVLLLLSLTVLQLESLPIEYRHVTPFHQWEVRRVLVLNREPRIDSLHFDPTEIGPTVIGWTPSSSCRFAPTEIAPRVIDSIPPRILEQVVIGGIGTMALAAVLRCGRQVTTLLFPGSQNDVQQRPSTTWKRRNGMSDHRYEMREIGQMKKENGIN</sequence>
<organism evidence="1 2">
    <name type="scientific">Cordylochernes scorpioides</name>
    <dbReference type="NCBI Taxonomy" id="51811"/>
    <lineage>
        <taxon>Eukaryota</taxon>
        <taxon>Metazoa</taxon>
        <taxon>Ecdysozoa</taxon>
        <taxon>Arthropoda</taxon>
        <taxon>Chelicerata</taxon>
        <taxon>Arachnida</taxon>
        <taxon>Pseudoscorpiones</taxon>
        <taxon>Cheliferoidea</taxon>
        <taxon>Chernetidae</taxon>
        <taxon>Cordylochernes</taxon>
    </lineage>
</organism>
<evidence type="ECO:0000313" key="1">
    <source>
        <dbReference type="EMBL" id="UYV75941.1"/>
    </source>
</evidence>
<accession>A0ABY6L469</accession>
<gene>
    <name evidence="1" type="ORF">LAZ67_13001872</name>
</gene>
<keyword evidence="2" id="KW-1185">Reference proteome</keyword>
<evidence type="ECO:0000313" key="2">
    <source>
        <dbReference type="Proteomes" id="UP001235939"/>
    </source>
</evidence>
<name>A0ABY6L469_9ARAC</name>
<reference evidence="1 2" key="1">
    <citation type="submission" date="2022-01" db="EMBL/GenBank/DDBJ databases">
        <title>A chromosomal length assembly of Cordylochernes scorpioides.</title>
        <authorList>
            <person name="Zeh D."/>
            <person name="Zeh J."/>
        </authorList>
    </citation>
    <scope>NUCLEOTIDE SEQUENCE [LARGE SCALE GENOMIC DNA]</scope>
    <source>
        <strain evidence="1">IN4F17</strain>
        <tissue evidence="1">Whole Body</tissue>
    </source>
</reference>
<protein>
    <submittedName>
        <fullName evidence="1">Uncharacterized protein</fullName>
    </submittedName>
</protein>
<dbReference type="EMBL" id="CP092875">
    <property type="protein sequence ID" value="UYV75941.1"/>
    <property type="molecule type" value="Genomic_DNA"/>
</dbReference>
<proteinExistence type="predicted"/>
<dbReference type="Proteomes" id="UP001235939">
    <property type="component" value="Chromosome 13"/>
</dbReference>